<evidence type="ECO:0000256" key="4">
    <source>
        <dbReference type="SAM" id="MobiDB-lite"/>
    </source>
</evidence>
<accession>A0AAE8SX93</accession>
<evidence type="ECO:0000313" key="6">
    <source>
        <dbReference type="Proteomes" id="UP001187682"/>
    </source>
</evidence>
<evidence type="ECO:0008006" key="7">
    <source>
        <dbReference type="Google" id="ProtNLM"/>
    </source>
</evidence>
<feature type="compositionally biased region" description="Low complexity" evidence="4">
    <location>
        <begin position="123"/>
        <end position="134"/>
    </location>
</feature>
<feature type="repeat" description="ANK" evidence="3">
    <location>
        <begin position="781"/>
        <end position="813"/>
    </location>
</feature>
<feature type="repeat" description="ANK" evidence="3">
    <location>
        <begin position="814"/>
        <end position="846"/>
    </location>
</feature>
<dbReference type="Pfam" id="PF12796">
    <property type="entry name" value="Ank_2"/>
    <property type="match status" value="1"/>
</dbReference>
<keyword evidence="2 3" id="KW-0040">ANK repeat</keyword>
<feature type="region of interest" description="Disordered" evidence="4">
    <location>
        <begin position="108"/>
        <end position="147"/>
    </location>
</feature>
<keyword evidence="6" id="KW-1185">Reference proteome</keyword>
<dbReference type="SUPFAM" id="SSF48403">
    <property type="entry name" value="Ankyrin repeat"/>
    <property type="match status" value="1"/>
</dbReference>
<proteinExistence type="predicted"/>
<dbReference type="PRINTS" id="PR01415">
    <property type="entry name" value="ANKYRIN"/>
</dbReference>
<dbReference type="Proteomes" id="UP001187682">
    <property type="component" value="Unassembled WGS sequence"/>
</dbReference>
<dbReference type="Pfam" id="PF00023">
    <property type="entry name" value="Ank"/>
    <property type="match status" value="3"/>
</dbReference>
<dbReference type="PANTHER" id="PTHR24201">
    <property type="entry name" value="ANK_REP_REGION DOMAIN-CONTAINING PROTEIN"/>
    <property type="match status" value="1"/>
</dbReference>
<dbReference type="EMBL" id="ONZQ02000010">
    <property type="protein sequence ID" value="SPO04605.1"/>
    <property type="molecule type" value="Genomic_DNA"/>
</dbReference>
<evidence type="ECO:0000256" key="2">
    <source>
        <dbReference type="ARBA" id="ARBA00023043"/>
    </source>
</evidence>
<feature type="region of interest" description="Disordered" evidence="4">
    <location>
        <begin position="263"/>
        <end position="298"/>
    </location>
</feature>
<dbReference type="InterPro" id="IPR050776">
    <property type="entry name" value="Ank_Repeat/CDKN_Inhibitor"/>
</dbReference>
<dbReference type="Gene3D" id="1.25.40.20">
    <property type="entry name" value="Ankyrin repeat-containing domain"/>
    <property type="match status" value="1"/>
</dbReference>
<organism evidence="5 6">
    <name type="scientific">Cephalotrichum gorgonifer</name>
    <dbReference type="NCBI Taxonomy" id="2041049"/>
    <lineage>
        <taxon>Eukaryota</taxon>
        <taxon>Fungi</taxon>
        <taxon>Dikarya</taxon>
        <taxon>Ascomycota</taxon>
        <taxon>Pezizomycotina</taxon>
        <taxon>Sordariomycetes</taxon>
        <taxon>Hypocreomycetidae</taxon>
        <taxon>Microascales</taxon>
        <taxon>Microascaceae</taxon>
        <taxon>Cephalotrichum</taxon>
    </lineage>
</organism>
<dbReference type="PROSITE" id="PS50088">
    <property type="entry name" value="ANK_REPEAT"/>
    <property type="match status" value="6"/>
</dbReference>
<dbReference type="PANTHER" id="PTHR24201:SF16">
    <property type="entry name" value="ANKYRIN-1-LIKE-RELATED"/>
    <property type="match status" value="1"/>
</dbReference>
<feature type="region of interest" description="Disordered" evidence="4">
    <location>
        <begin position="652"/>
        <end position="675"/>
    </location>
</feature>
<name>A0AAE8SX93_9PEZI</name>
<feature type="repeat" description="ANK" evidence="3">
    <location>
        <begin position="748"/>
        <end position="780"/>
    </location>
</feature>
<evidence type="ECO:0000256" key="3">
    <source>
        <dbReference type="PROSITE-ProRule" id="PRU00023"/>
    </source>
</evidence>
<sequence>MDWEHESDPKDTLSLRLMAQSCRGHLQELLHVEETREDAAKAEAGHWASHQYAEFNLWCVKVGVDGEGLRSIDVRLKDVPEMCNILLHLLQSLNQDLRELRKPAEEVARVGSLDPSFDDAESEGSSLSFESLSSDPPELGDTEDSTASAWRKRNLDLQDHIGDTIERLHGHALRIESAGAGHRRERIELYRQKEGPKAAYEGYKRLAMWKVKTEFEAASEIFQERLAESFARRRIRFDYLKAHQKKRAANAVGRQLDLVAESQPGLKDGHDSPPVIMSQKAPSRVDASTEAIPQAQPTIYSQTTGTKLVLSTEPRRPERAESVVSVALRHPGFPLPPRVSNGAFQCPYCRLEFRAREAEKSQWSRHVMQDFEPYFCTLDSCHAPFDVPNTFDGLLRHLQDHMEERYHVDMPDGNHQDLGEGEFEEYIQIHASLSEEELAARKDASCRRAVFLFDSCPFCGGYPDVVERRFPAPNTPEAQRELRIHIRQHMQDVALFLPPYRDDISYKDDDGKSSTVIGRQSTGRSDIEDPLVFDVNRCDRADCDCRDPGAYADIALISPEDKDMSDIWADVYLDSHSPRHGPPPVPAEYFLDEDCLEPFVARFVSEMFDTAAYRAIRRLIHEKGLDAKFPVGLDQAPRYIDSETTENYVAEALDDRPRISADDTNASLSDHPASDIDKKDKFGRTSLYLAAANGNEVLVEHLLNDGADVDARDTSDQAPLHLAASGGYSEIVQQLLDKHANVNIRDQSSRTPLYIAASNGYKNIVQQLHRRGANVNMGVRTGSTPLHMAARGGYLPVVDYLLENGAGIDATDISGRTPLYVAVQCGHIHVVQLLLKNNADVGHRGPYGQTPLHRAAERDDEVLVQLLLDNGASDMAEDDNHRRPRYTHISSGIKAILDWISPDSDSGAYIVPTRSLAIDQWLLYSSEYNMWSAGSGKSFFFLGGTPTERVFATSTVARDLNARFKSHQETVGIAQILPVWLNGRRHGTRNPLGAFLKQLSEPLLRNVSVRTALQTMYQQHENGRKSPSEIDTVMALKVVMAKYSRVFLLIGDLVESEDLLSSQYGLLGTLRNFQREQATSIFFTSEAVPTSWTEEQDLVLLRFPRLGTDDVTRQAGTPDQAGSIGLTPSPNKYSSVAEYRAAGPSRDSIDRWRIIHQLQEPFEITCLCRHEVHGHLRYGLSPATLLVYEFRFYSYKRDRRITEASIEFVCADVEDPAILAIAPYGRYARKSPKAMEETTPGASVAHARVLPSKSGWEEIPITEKESGTTVVGSMGPPGRKSGKPSYASWKLREGQSTKVGVSNSFGAAVLLERSDYSQFSCSIHISVSTDWRSKLSRLFDDTPMKETTTYDPLQQPHTGGFRNYDTDNLLDIDLDQLCELFYEEEF</sequence>
<comment type="caution">
    <text evidence="5">The sequence shown here is derived from an EMBL/GenBank/DDBJ whole genome shotgun (WGS) entry which is preliminary data.</text>
</comment>
<evidence type="ECO:0000256" key="1">
    <source>
        <dbReference type="ARBA" id="ARBA00022737"/>
    </source>
</evidence>
<feature type="repeat" description="ANK" evidence="3">
    <location>
        <begin position="847"/>
        <end position="879"/>
    </location>
</feature>
<protein>
    <recommendedName>
        <fullName evidence="7">Ankyrin repeat protein</fullName>
    </recommendedName>
</protein>
<dbReference type="GO" id="GO:0005634">
    <property type="term" value="C:nucleus"/>
    <property type="evidence" value="ECO:0007669"/>
    <property type="project" value="TreeGrafter"/>
</dbReference>
<feature type="repeat" description="ANK" evidence="3">
    <location>
        <begin position="715"/>
        <end position="747"/>
    </location>
</feature>
<keyword evidence="1" id="KW-0677">Repeat</keyword>
<dbReference type="InterPro" id="IPR002110">
    <property type="entry name" value="Ankyrin_rpt"/>
</dbReference>
<reference evidence="5" key="1">
    <citation type="submission" date="2018-03" db="EMBL/GenBank/DDBJ databases">
        <authorList>
            <person name="Guldener U."/>
        </authorList>
    </citation>
    <scope>NUCLEOTIDE SEQUENCE</scope>
</reference>
<dbReference type="InterPro" id="IPR036770">
    <property type="entry name" value="Ankyrin_rpt-contain_sf"/>
</dbReference>
<gene>
    <name evidence="5" type="ORF">DNG_07290</name>
</gene>
<feature type="region of interest" description="Disordered" evidence="4">
    <location>
        <begin position="1265"/>
        <end position="1286"/>
    </location>
</feature>
<feature type="repeat" description="ANK" evidence="3">
    <location>
        <begin position="682"/>
        <end position="714"/>
    </location>
</feature>
<dbReference type="SMART" id="SM00248">
    <property type="entry name" value="ANK"/>
    <property type="match status" value="6"/>
</dbReference>
<evidence type="ECO:0000313" key="5">
    <source>
        <dbReference type="EMBL" id="SPO04605.1"/>
    </source>
</evidence>
<dbReference type="PROSITE" id="PS50297">
    <property type="entry name" value="ANK_REP_REGION"/>
    <property type="match status" value="6"/>
</dbReference>